<accession>A0A316M3V1</accession>
<comment type="caution">
    <text evidence="1">The sequence shown here is derived from an EMBL/GenBank/DDBJ whole genome shotgun (WGS) entry which is preliminary data.</text>
</comment>
<dbReference type="EMBL" id="QAMZ01000053">
    <property type="protein sequence ID" value="PWL51765.1"/>
    <property type="molecule type" value="Genomic_DNA"/>
</dbReference>
<organism evidence="1 2">
    <name type="scientific">Clostridium cadaveris</name>
    <dbReference type="NCBI Taxonomy" id="1529"/>
    <lineage>
        <taxon>Bacteria</taxon>
        <taxon>Bacillati</taxon>
        <taxon>Bacillota</taxon>
        <taxon>Clostridia</taxon>
        <taxon>Eubacteriales</taxon>
        <taxon>Clostridiaceae</taxon>
        <taxon>Clostridium</taxon>
    </lineage>
</organism>
<dbReference type="Proteomes" id="UP000246114">
    <property type="component" value="Unassembled WGS sequence"/>
</dbReference>
<name>A0A316M3V1_9CLOT</name>
<reference evidence="1 2" key="1">
    <citation type="submission" date="2018-03" db="EMBL/GenBank/DDBJ databases">
        <title>The uncultured portion of the human microbiome is neutrally assembled.</title>
        <authorList>
            <person name="Jeraldo P."/>
            <person name="Boardman L."/>
            <person name="White B.A."/>
            <person name="Nelson H."/>
            <person name="Goldenfeld N."/>
            <person name="Chia N."/>
        </authorList>
    </citation>
    <scope>NUCLEOTIDE SEQUENCE [LARGE SCALE GENOMIC DNA]</scope>
    <source>
        <strain evidence="1">CIM:MAG 903</strain>
    </source>
</reference>
<dbReference type="AlphaFoldDB" id="A0A316M3V1"/>
<proteinExistence type="predicted"/>
<evidence type="ECO:0000313" key="1">
    <source>
        <dbReference type="EMBL" id="PWL51765.1"/>
    </source>
</evidence>
<protein>
    <submittedName>
        <fullName evidence="1">Uncharacterized protein</fullName>
    </submittedName>
</protein>
<gene>
    <name evidence="1" type="ORF">DBY38_12530</name>
</gene>
<sequence>MATPLELLKFNLQEKQYPYFDDVDLITLLESNDNNLLKASWKGCLLKANADDGVSLSSLKVDSNRDYWLNLAKQYEIEYKSSPEYKNSGYSGYKNFMRRADGQ</sequence>
<evidence type="ECO:0000313" key="2">
    <source>
        <dbReference type="Proteomes" id="UP000246114"/>
    </source>
</evidence>